<feature type="region of interest" description="Disordered" evidence="2">
    <location>
        <begin position="149"/>
        <end position="189"/>
    </location>
</feature>
<dbReference type="CDD" id="cd00198">
    <property type="entry name" value="vWFA"/>
    <property type="match status" value="1"/>
</dbReference>
<dbReference type="EMBL" id="KI912116">
    <property type="protein sequence ID" value="ETS77034.1"/>
    <property type="molecule type" value="Genomic_DNA"/>
</dbReference>
<dbReference type="AlphaFoldDB" id="W3WT90"/>
<evidence type="ECO:0000256" key="1">
    <source>
        <dbReference type="SAM" id="Coils"/>
    </source>
</evidence>
<feature type="compositionally biased region" description="Polar residues" evidence="2">
    <location>
        <begin position="149"/>
        <end position="159"/>
    </location>
</feature>
<dbReference type="Proteomes" id="UP000030651">
    <property type="component" value="Unassembled WGS sequence"/>
</dbReference>
<feature type="compositionally biased region" description="Low complexity" evidence="2">
    <location>
        <begin position="1"/>
        <end position="19"/>
    </location>
</feature>
<evidence type="ECO:0000313" key="3">
    <source>
        <dbReference type="EMBL" id="ETS77034.1"/>
    </source>
</evidence>
<accession>W3WT90</accession>
<keyword evidence="4" id="KW-1185">Reference proteome</keyword>
<dbReference type="KEGG" id="pfy:PFICI_10908"/>
<evidence type="ECO:0000256" key="2">
    <source>
        <dbReference type="SAM" id="MobiDB-lite"/>
    </source>
</evidence>
<name>W3WT90_PESFW</name>
<dbReference type="GeneID" id="19275921"/>
<evidence type="ECO:0008006" key="5">
    <source>
        <dbReference type="Google" id="ProtNLM"/>
    </source>
</evidence>
<evidence type="ECO:0000313" key="4">
    <source>
        <dbReference type="Proteomes" id="UP000030651"/>
    </source>
</evidence>
<dbReference type="SUPFAM" id="SSF53300">
    <property type="entry name" value="vWA-like"/>
    <property type="match status" value="1"/>
</dbReference>
<feature type="compositionally biased region" description="Basic and acidic residues" evidence="2">
    <location>
        <begin position="160"/>
        <end position="170"/>
    </location>
</feature>
<dbReference type="OrthoDB" id="4754704at2759"/>
<protein>
    <recommendedName>
        <fullName evidence="5">VWFA domain-containing protein</fullName>
    </recommendedName>
</protein>
<keyword evidence="1" id="KW-0175">Coiled coil</keyword>
<proteinExistence type="predicted"/>
<feature type="region of interest" description="Disordered" evidence="2">
    <location>
        <begin position="1"/>
        <end position="102"/>
    </location>
</feature>
<feature type="compositionally biased region" description="Basic and acidic residues" evidence="2">
    <location>
        <begin position="79"/>
        <end position="102"/>
    </location>
</feature>
<dbReference type="RefSeq" id="XP_007837680.1">
    <property type="nucleotide sequence ID" value="XM_007839489.1"/>
</dbReference>
<dbReference type="OMA" id="DMAKSHE"/>
<dbReference type="InParanoid" id="W3WT90"/>
<organism evidence="3 4">
    <name type="scientific">Pestalotiopsis fici (strain W106-1 / CGMCC3.15140)</name>
    <dbReference type="NCBI Taxonomy" id="1229662"/>
    <lineage>
        <taxon>Eukaryota</taxon>
        <taxon>Fungi</taxon>
        <taxon>Dikarya</taxon>
        <taxon>Ascomycota</taxon>
        <taxon>Pezizomycotina</taxon>
        <taxon>Sordariomycetes</taxon>
        <taxon>Xylariomycetidae</taxon>
        <taxon>Amphisphaeriales</taxon>
        <taxon>Sporocadaceae</taxon>
        <taxon>Pestalotiopsis</taxon>
    </lineage>
</organism>
<dbReference type="InterPro" id="IPR036465">
    <property type="entry name" value="vWFA_dom_sf"/>
</dbReference>
<gene>
    <name evidence="3" type="ORF">PFICI_10908</name>
</gene>
<sequence>MSLRNSASRNSRLNRSGGAVSAAIQSEFEMEMEMETERPEDPVPSSKVESTSRGRRETASTPTSSRSKSLKRSKSIARLSERRKSISRRDSTHAKEDEDEKLMKFVDKLATEREEREKVDKRVEELEAELAALKTSSAATEHGLKQSLGNTQTQLSQLQEAEKQRGKEQVAEATKLGKSQQDLAESQKKLAEMEGRHDFVRGALDALRTSSALESVQISALKKDIETVMKERDVALQQSRLTMRAQKEHTATSSKLKDIQSEQKIAQEREKVLIKERDAAVSKQKKLKTDMIELEKQHKSDMTELREASKPISRMVVICVDCSGSLSRVIGEIQQCYRDVVLYLKAKCSDARVAVIMHGSSRQTVHRPHVISQRTLTFLRDTGNAGSEDYAYCLGEAHKILAREVADRKVVVMIGDGDAQYKSEWDLKSAVQYLSANQIPAHSIVIPNGKPWYSTGGNTTMGLISKDTSGRTESKDTYFSVLDEFVGGK</sequence>
<dbReference type="Gene3D" id="3.40.50.410">
    <property type="entry name" value="von Willebrand factor, type A domain"/>
    <property type="match status" value="1"/>
</dbReference>
<reference evidence="4" key="1">
    <citation type="journal article" date="2015" name="BMC Genomics">
        <title>Genomic and transcriptomic analysis of the endophytic fungus Pestalotiopsis fici reveals its lifestyle and high potential for synthesis of natural products.</title>
        <authorList>
            <person name="Wang X."/>
            <person name="Zhang X."/>
            <person name="Liu L."/>
            <person name="Xiang M."/>
            <person name="Wang W."/>
            <person name="Sun X."/>
            <person name="Che Y."/>
            <person name="Guo L."/>
            <person name="Liu G."/>
            <person name="Guo L."/>
            <person name="Wang C."/>
            <person name="Yin W.B."/>
            <person name="Stadler M."/>
            <person name="Zhang X."/>
            <person name="Liu X."/>
        </authorList>
    </citation>
    <scope>NUCLEOTIDE SEQUENCE [LARGE SCALE GENOMIC DNA]</scope>
    <source>
        <strain evidence="4">W106-1 / CGMCC3.15140</strain>
    </source>
</reference>
<feature type="coiled-coil region" evidence="1">
    <location>
        <begin position="109"/>
        <end position="136"/>
    </location>
</feature>
<dbReference type="HOGENOM" id="CLU_557891_0_0_1"/>